<dbReference type="EMBL" id="AWWV01010756">
    <property type="protein sequence ID" value="OMO77342.1"/>
    <property type="molecule type" value="Genomic_DNA"/>
</dbReference>
<comment type="caution">
    <text evidence="2">The sequence shown here is derived from an EMBL/GenBank/DDBJ whole genome shotgun (WGS) entry which is preliminary data.</text>
</comment>
<evidence type="ECO:0000313" key="3">
    <source>
        <dbReference type="Proteomes" id="UP000188268"/>
    </source>
</evidence>
<evidence type="ECO:0000256" key="1">
    <source>
        <dbReference type="SAM" id="MobiDB-lite"/>
    </source>
</evidence>
<protein>
    <submittedName>
        <fullName evidence="2">Uncharacterized protein</fullName>
    </submittedName>
</protein>
<dbReference type="AlphaFoldDB" id="A0A1R3I413"/>
<sequence>MAGGRNSNFGASDVYGVSASRGPTPRPSNYEEDARETVDAKIAVLKMVVT</sequence>
<name>A0A1R3I413_COCAP</name>
<evidence type="ECO:0000313" key="2">
    <source>
        <dbReference type="EMBL" id="OMO77342.1"/>
    </source>
</evidence>
<feature type="region of interest" description="Disordered" evidence="1">
    <location>
        <begin position="1"/>
        <end position="35"/>
    </location>
</feature>
<dbReference type="Proteomes" id="UP000188268">
    <property type="component" value="Unassembled WGS sequence"/>
</dbReference>
<keyword evidence="3" id="KW-1185">Reference proteome</keyword>
<accession>A0A1R3I413</accession>
<feature type="compositionally biased region" description="Polar residues" evidence="1">
    <location>
        <begin position="1"/>
        <end position="10"/>
    </location>
</feature>
<dbReference type="OrthoDB" id="10575578at2759"/>
<reference evidence="2 3" key="1">
    <citation type="submission" date="2013-09" db="EMBL/GenBank/DDBJ databases">
        <title>Corchorus capsularis genome sequencing.</title>
        <authorList>
            <person name="Alam M."/>
            <person name="Haque M.S."/>
            <person name="Islam M.S."/>
            <person name="Emdad E.M."/>
            <person name="Islam M.M."/>
            <person name="Ahmed B."/>
            <person name="Halim A."/>
            <person name="Hossen Q.M.M."/>
            <person name="Hossain M.Z."/>
            <person name="Ahmed R."/>
            <person name="Khan M.M."/>
            <person name="Islam R."/>
            <person name="Rashid M.M."/>
            <person name="Khan S.A."/>
            <person name="Rahman M.S."/>
            <person name="Alam M."/>
        </authorList>
    </citation>
    <scope>NUCLEOTIDE SEQUENCE [LARGE SCALE GENOMIC DNA]</scope>
    <source>
        <strain evidence="3">cv. CVL-1</strain>
        <tissue evidence="2">Whole seedling</tissue>
    </source>
</reference>
<gene>
    <name evidence="2" type="ORF">CCACVL1_15064</name>
</gene>
<dbReference type="Gramene" id="OMO77342">
    <property type="protein sequence ID" value="OMO77342"/>
    <property type="gene ID" value="CCACVL1_15064"/>
</dbReference>
<organism evidence="2 3">
    <name type="scientific">Corchorus capsularis</name>
    <name type="common">Jute</name>
    <dbReference type="NCBI Taxonomy" id="210143"/>
    <lineage>
        <taxon>Eukaryota</taxon>
        <taxon>Viridiplantae</taxon>
        <taxon>Streptophyta</taxon>
        <taxon>Embryophyta</taxon>
        <taxon>Tracheophyta</taxon>
        <taxon>Spermatophyta</taxon>
        <taxon>Magnoliopsida</taxon>
        <taxon>eudicotyledons</taxon>
        <taxon>Gunneridae</taxon>
        <taxon>Pentapetalae</taxon>
        <taxon>rosids</taxon>
        <taxon>malvids</taxon>
        <taxon>Malvales</taxon>
        <taxon>Malvaceae</taxon>
        <taxon>Grewioideae</taxon>
        <taxon>Apeibeae</taxon>
        <taxon>Corchorus</taxon>
    </lineage>
</organism>
<proteinExistence type="predicted"/>